<comment type="caution">
    <text evidence="1">The sequence shown here is derived from an EMBL/GenBank/DDBJ whole genome shotgun (WGS) entry which is preliminary data.</text>
</comment>
<dbReference type="Gene3D" id="2.160.20.110">
    <property type="match status" value="2"/>
</dbReference>
<protein>
    <submittedName>
        <fullName evidence="2">Hypothetical_protein</fullName>
    </submittedName>
</protein>
<dbReference type="EMBL" id="CAXDID020000003">
    <property type="protein sequence ID" value="CAL5971778.1"/>
    <property type="molecule type" value="Genomic_DNA"/>
</dbReference>
<sequence length="880" mass="95111">MINLIYHIKSQPIFQVLQFKQLLQNNYNSWNLAQICSNQLFEKHPIGYCLKATTLSSQVQQANLFNSPQYPVYYSMYTQRTQDLKLNFTYSMMNLPSFALFGLTNSISISQSIFSVKVPQILAQGALVCLKCDVNASSSDFAFVASGQNVSGLILSSNTSLTMILSKVQFRLSGVNVGGLVLDSSQIQFLVSNCNISGFVLEANISASVITFVLKATMIQVDNVRICANVNKFGSGDNLLQIIGVFIESCDLCAKYFYAYGLCVEDLEYSELVDNKLQCKGKFIFDGEICQCPEGEQLYKNNCVNILTLVELQADKISHLENITAETDKQVQILEDTITALQNNFDCASKHGILINHECKSQIAVNSVYQCTQNINIVNFDIQQVTNYVSQVSFTDGFVFSTSQELRDAFISIFDGVYSQVKPLFQSQTVFNNIKIQLGSQSVSGGSILTGGQSLSINQVCIMSRGQTQVSVTTQLNIISNFIVKADIKNLILNMNVINGNVTLCSVSGSLSIINYVVIGSYTSQQQIALIGLEVDSSTVIVSNVHFKPVVFDVGNCSSFLFSNVNSSVISISSVAVVGTYKVIQSQIDVFYFSALISFSNFSAVTVNYLVSDLFITSPKQSSFGFVTLSSGILSFHNICFQLTIISDEIALTGIISSCSGNSSITNSQISISVLSPTISSFGIIGEQTEQFSLLNNLRVHVNISTSPNSGNYVGGIIGKNTGSIILNEIKLDQNNINAYSSAGGLVGCSTNSLNISNADVHTNVSGAGYVGGIIGYNYCNTTITDTIVAFSNVSVTDVFVGGAIGYCVESVINIQNIAIQHIKITSGSSKDCGVVVGKSDESDGGNIITVNGSSTHNYVNNVLQQECNVITNALSYNGC</sequence>
<reference evidence="1" key="1">
    <citation type="submission" date="2023-06" db="EMBL/GenBank/DDBJ databases">
        <authorList>
            <person name="Kurt Z."/>
        </authorList>
    </citation>
    <scope>NUCLEOTIDE SEQUENCE</scope>
</reference>
<dbReference type="AlphaFoldDB" id="A0AA86NVK7"/>
<keyword evidence="3" id="KW-1185">Reference proteome</keyword>
<reference evidence="2 3" key="2">
    <citation type="submission" date="2024-07" db="EMBL/GenBank/DDBJ databases">
        <authorList>
            <person name="Akdeniz Z."/>
        </authorList>
    </citation>
    <scope>NUCLEOTIDE SEQUENCE [LARGE SCALE GENOMIC DNA]</scope>
</reference>
<gene>
    <name evidence="1" type="ORF">HINF_LOCUS14665</name>
    <name evidence="2" type="ORF">HINF_LOCUS1575</name>
</gene>
<dbReference type="EMBL" id="CATOUU010000380">
    <property type="protein sequence ID" value="CAI9927020.1"/>
    <property type="molecule type" value="Genomic_DNA"/>
</dbReference>
<name>A0AA86NVK7_9EUKA</name>
<evidence type="ECO:0000313" key="1">
    <source>
        <dbReference type="EMBL" id="CAI9927020.1"/>
    </source>
</evidence>
<accession>A0AA86NVK7</accession>
<evidence type="ECO:0000313" key="2">
    <source>
        <dbReference type="EMBL" id="CAL5971778.1"/>
    </source>
</evidence>
<dbReference type="Proteomes" id="UP001642409">
    <property type="component" value="Unassembled WGS sequence"/>
</dbReference>
<organism evidence="1">
    <name type="scientific">Hexamita inflata</name>
    <dbReference type="NCBI Taxonomy" id="28002"/>
    <lineage>
        <taxon>Eukaryota</taxon>
        <taxon>Metamonada</taxon>
        <taxon>Diplomonadida</taxon>
        <taxon>Hexamitidae</taxon>
        <taxon>Hexamitinae</taxon>
        <taxon>Hexamita</taxon>
    </lineage>
</organism>
<evidence type="ECO:0000313" key="3">
    <source>
        <dbReference type="Proteomes" id="UP001642409"/>
    </source>
</evidence>
<proteinExistence type="predicted"/>